<evidence type="ECO:0000259" key="2">
    <source>
        <dbReference type="PROSITE" id="PS50304"/>
    </source>
</evidence>
<dbReference type="GO" id="GO:0005829">
    <property type="term" value="C:cytosol"/>
    <property type="evidence" value="ECO:0007669"/>
    <property type="project" value="TreeGrafter"/>
</dbReference>
<feature type="domain" description="TNase-like" evidence="3">
    <location>
        <begin position="709"/>
        <end position="839"/>
    </location>
</feature>
<dbReference type="InterPro" id="IPR016071">
    <property type="entry name" value="Staphylococal_nuclease_OB-fold"/>
</dbReference>
<evidence type="ECO:0000259" key="3">
    <source>
        <dbReference type="PROSITE" id="PS50830"/>
    </source>
</evidence>
<dbReference type="Gene3D" id="2.30.30.140">
    <property type="match status" value="1"/>
</dbReference>
<dbReference type="STRING" id="37360.A0A0G4IVM6"/>
<dbReference type="GO" id="GO:0004518">
    <property type="term" value="F:nuclease activity"/>
    <property type="evidence" value="ECO:0007669"/>
    <property type="project" value="TreeGrafter"/>
</dbReference>
<gene>
    <name evidence="4" type="ORF">PBRA_001021</name>
</gene>
<reference evidence="4 5" key="1">
    <citation type="submission" date="2015-02" db="EMBL/GenBank/DDBJ databases">
        <authorList>
            <person name="Chooi Y.-H."/>
        </authorList>
    </citation>
    <scope>NUCLEOTIDE SEQUENCE [LARGE SCALE GENOMIC DNA]</scope>
    <source>
        <strain evidence="4">E3</strain>
    </source>
</reference>
<dbReference type="PANTHER" id="PTHR12302:SF2">
    <property type="entry name" value="STAPHYLOCOCCAL NUCLEASE DOMAIN-CONTAINING PROTEIN 1"/>
    <property type="match status" value="1"/>
</dbReference>
<dbReference type="PROSITE" id="PS50304">
    <property type="entry name" value="TUDOR"/>
    <property type="match status" value="1"/>
</dbReference>
<proteinExistence type="predicted"/>
<feature type="compositionally biased region" description="Basic and acidic residues" evidence="1">
    <location>
        <begin position="847"/>
        <end position="867"/>
    </location>
</feature>
<feature type="domain" description="TNase-like" evidence="3">
    <location>
        <begin position="521"/>
        <end position="662"/>
    </location>
</feature>
<dbReference type="InterPro" id="IPR035437">
    <property type="entry name" value="SNase_OB-fold_sf"/>
</dbReference>
<feature type="region of interest" description="Disordered" evidence="1">
    <location>
        <begin position="1081"/>
        <end position="1105"/>
    </location>
</feature>
<feature type="non-terminal residue" evidence="4">
    <location>
        <position position="1"/>
    </location>
</feature>
<feature type="domain" description="TNase-like" evidence="3">
    <location>
        <begin position="201"/>
        <end position="338"/>
    </location>
</feature>
<dbReference type="GO" id="GO:0003723">
    <property type="term" value="F:RNA binding"/>
    <property type="evidence" value="ECO:0007669"/>
    <property type="project" value="TreeGrafter"/>
</dbReference>
<evidence type="ECO:0000313" key="5">
    <source>
        <dbReference type="Proteomes" id="UP000039324"/>
    </source>
</evidence>
<dbReference type="AlphaFoldDB" id="A0A0G4IVM6"/>
<feature type="region of interest" description="Disordered" evidence="1">
    <location>
        <begin position="847"/>
        <end position="873"/>
    </location>
</feature>
<dbReference type="PANTHER" id="PTHR12302">
    <property type="entry name" value="EBNA2 BINDING PROTEIN P100"/>
    <property type="match status" value="1"/>
</dbReference>
<dbReference type="InterPro" id="IPR002999">
    <property type="entry name" value="Tudor"/>
</dbReference>
<dbReference type="GO" id="GO:0005634">
    <property type="term" value="C:nucleus"/>
    <property type="evidence" value="ECO:0007669"/>
    <property type="project" value="TreeGrafter"/>
</dbReference>
<dbReference type="SMART" id="SM00333">
    <property type="entry name" value="TUDOR"/>
    <property type="match status" value="1"/>
</dbReference>
<dbReference type="PROSITE" id="PS50830">
    <property type="entry name" value="TNASE_3"/>
    <property type="match status" value="4"/>
</dbReference>
<dbReference type="Pfam" id="PF00567">
    <property type="entry name" value="TUDOR"/>
    <property type="match status" value="1"/>
</dbReference>
<dbReference type="Pfam" id="PF00565">
    <property type="entry name" value="SNase"/>
    <property type="match status" value="4"/>
</dbReference>
<evidence type="ECO:0000313" key="4">
    <source>
        <dbReference type="EMBL" id="CEO99116.1"/>
    </source>
</evidence>
<keyword evidence="5" id="KW-1185">Reference proteome</keyword>
<sequence>LPIRSGSQTAHNDTDAAPWLRDAGIFPVLALPDNNSSQHVRRRRWAAGAAAGGIFCRDVDWLPAAHCATDSPPVDQFRILVVRRCTTPGLSVCPCVCVCACASVLRHTARCPYARPEHLTPAPQLDMSAPTPVDVQPVAHMGPSVAEIAGRVVNADPVAQAKISFGIHQKHVANTPAADEKVDAPDASAAPAGNVILSGLALVKSVPSADTLVLVGAATADRPPPEKTLILSGLVVPKLGRKKGAVDEPFAWEAKEYLRRLVIGKRVKFAVTYTHAESQRDYGTAELEGVGDLSENLVKNGWARVKPAKEGMKPKPELEPLIAAQAEAEAAHKGVHAAKPAASAVRKVEYLTTAEELREFFNANRGKALQGIVDQVREGSSLRIEVPGKAHTIFMVHLAGAQAPRIPLGARTGAATSKDKPEEWAVEAQAFTAARLLNRDVTVTLFGCDKFGNLFGTVSVTQGDIAVALLKHGLAKYIDWSAALAPNKSDLAAAEAAAKVQKLRLWKKFTAPEPVEDVRGKEFTGKVVQVVNADVIVVEDSAKKEHRLSLASIRAPRLPFRDREGDPWSVEAKEWVRKRLIGKKVRVCIDYVRKPSADARDQDERVFASVFQGKENIAEVIVSLGFAEVVKHRMDDERSAHYESLQAAESKAAAAKKGIHGSKPASQPMVDLSEKVRVPAKNPTEEQLRKQRDHSMKTNQFFSSVQRAGKVKAVVEYVFNGGRVKLFVPSMSHIFTFMLAGIRLPSGKGETPNPLAAEVNEFIRSKIFQQDVEVEVQSMEKGENFVGALFFERKNLALQLLERGYAHVMRREAERSPYSAELISFEQAAQKARVGIWKDWDPDAERKKAEERDRLRREQEKEEERSAAQEQQTAATVQITELFDPTNFYFQDVKDANVAKVRDALAALPSSSAAFTPKRGDFCLAQFDDGTWCRAKVDKIGLGGRYLVNFIDYGNHAEVTSVRPVPEGVPALRVPPLAKHATLSGIALSKDYLDDAMALFAEQAWTAHCTAHIDAVDRERGIAHVTLTPVNDPATGKPSEKALPSVNEVLLRHGVVRVPSRPARGLRKVLDKLKAAEAEAKAQHAGIWTYGDVSSDEDEDNPKRR</sequence>
<dbReference type="OrthoDB" id="1748468at2759"/>
<dbReference type="Gene3D" id="2.40.50.90">
    <property type="match status" value="5"/>
</dbReference>
<dbReference type="SUPFAM" id="SSF50199">
    <property type="entry name" value="Staphylococcal nuclease"/>
    <property type="match status" value="5"/>
</dbReference>
<dbReference type="Proteomes" id="UP000039324">
    <property type="component" value="Unassembled WGS sequence"/>
</dbReference>
<evidence type="ECO:0000256" key="1">
    <source>
        <dbReference type="SAM" id="MobiDB-lite"/>
    </source>
</evidence>
<feature type="compositionally biased region" description="Acidic residues" evidence="1">
    <location>
        <begin position="1094"/>
        <end position="1105"/>
    </location>
</feature>
<feature type="domain" description="TNase-like" evidence="3">
    <location>
        <begin position="367"/>
        <end position="508"/>
    </location>
</feature>
<accession>A0A0G4IVM6</accession>
<feature type="domain" description="Tudor" evidence="2">
    <location>
        <begin position="916"/>
        <end position="974"/>
    </location>
</feature>
<organism evidence="4 5">
    <name type="scientific">Plasmodiophora brassicae</name>
    <name type="common">Clubroot disease agent</name>
    <dbReference type="NCBI Taxonomy" id="37360"/>
    <lineage>
        <taxon>Eukaryota</taxon>
        <taxon>Sar</taxon>
        <taxon>Rhizaria</taxon>
        <taxon>Endomyxa</taxon>
        <taxon>Phytomyxea</taxon>
        <taxon>Plasmodiophorida</taxon>
        <taxon>Plasmodiophoridae</taxon>
        <taxon>Plasmodiophora</taxon>
    </lineage>
</organism>
<protein>
    <submittedName>
        <fullName evidence="4">Uncharacterized protein</fullName>
    </submittedName>
</protein>
<dbReference type="SMART" id="SM00318">
    <property type="entry name" value="SNc"/>
    <property type="match status" value="4"/>
</dbReference>
<dbReference type="EMBL" id="CDSF01000090">
    <property type="protein sequence ID" value="CEO99116.1"/>
    <property type="molecule type" value="Genomic_DNA"/>
</dbReference>
<dbReference type="OMA" id="ARCADHH"/>
<dbReference type="GO" id="GO:0006402">
    <property type="term" value="P:mRNA catabolic process"/>
    <property type="evidence" value="ECO:0007669"/>
    <property type="project" value="TreeGrafter"/>
</dbReference>
<dbReference type="SUPFAM" id="SSF63748">
    <property type="entry name" value="Tudor/PWWP/MBT"/>
    <property type="match status" value="1"/>
</dbReference>
<name>A0A0G4IVM6_PLABS</name>